<evidence type="ECO:0000313" key="4">
    <source>
        <dbReference type="EMBL" id="QHS78796.1"/>
    </source>
</evidence>
<organism evidence="4">
    <name type="scientific">viral metagenome</name>
    <dbReference type="NCBI Taxonomy" id="1070528"/>
    <lineage>
        <taxon>unclassified sequences</taxon>
        <taxon>metagenomes</taxon>
        <taxon>organismal metagenomes</taxon>
    </lineage>
</organism>
<dbReference type="PANTHER" id="PTHR43584">
    <property type="entry name" value="NUCLEOTIDYL TRANSFERASE"/>
    <property type="match status" value="1"/>
</dbReference>
<dbReference type="InterPro" id="IPR029044">
    <property type="entry name" value="Nucleotide-diphossugar_trans"/>
</dbReference>
<dbReference type="EMBL" id="MN740604">
    <property type="protein sequence ID" value="QHS78796.1"/>
    <property type="molecule type" value="Genomic_DNA"/>
</dbReference>
<dbReference type="InterPro" id="IPR036412">
    <property type="entry name" value="HAD-like_sf"/>
</dbReference>
<accession>A0A6C0AGK5</accession>
<dbReference type="Gene3D" id="3.40.50.1000">
    <property type="entry name" value="HAD superfamily/HAD-like"/>
    <property type="match status" value="1"/>
</dbReference>
<reference evidence="4" key="1">
    <citation type="journal article" date="2020" name="Nature">
        <title>Giant virus diversity and host interactions through global metagenomics.</title>
        <authorList>
            <person name="Schulz F."/>
            <person name="Roux S."/>
            <person name="Paez-Espino D."/>
            <person name="Jungbluth S."/>
            <person name="Walsh D.A."/>
            <person name="Denef V.J."/>
            <person name="McMahon K.D."/>
            <person name="Konstantinidis K.T."/>
            <person name="Eloe-Fadrosh E.A."/>
            <person name="Kyrpides N.C."/>
            <person name="Woyke T."/>
        </authorList>
    </citation>
    <scope>NUCLEOTIDE SEQUENCE</scope>
    <source>
        <strain evidence="4">GVMAG-S-1024976-23</strain>
    </source>
</reference>
<dbReference type="InterPro" id="IPR005835">
    <property type="entry name" value="NTP_transferase_dom"/>
</dbReference>
<dbReference type="PANTHER" id="PTHR43584:SF8">
    <property type="entry name" value="N-ACETYLMURAMATE ALPHA-1-PHOSPHATE URIDYLYLTRANSFERASE"/>
    <property type="match status" value="1"/>
</dbReference>
<dbReference type="InterPro" id="IPR023214">
    <property type="entry name" value="HAD_sf"/>
</dbReference>
<dbReference type="Gene3D" id="3.90.550.10">
    <property type="entry name" value="Spore Coat Polysaccharide Biosynthesis Protein SpsA, Chain A"/>
    <property type="match status" value="1"/>
</dbReference>
<sequence>MIVIIPIGGVGKRFKDNGYRKPKALINLYGKPIISYLLDNLNLTNVDYIYIPYNKEYVQYRFEDFLRKSYPEIVFKFYVIENNTRGAAETIDIALDNLDEKRNIPILCLDSDNWYKTDVITQWNGDNCVFSFEDFNSKPIYSYLKLNNNNEIIDIKEKDKISNNASTGAYGFESIKTLKTYTSKIIRENITQKSEFYTSVVICEMLKDKHIFKNKKIEIKDYVCLGTPLQLKIFNNNNNDSITNKRICFDFDNTLVTFPTIANDYSSVKPIEQNINFLKHLKHLGNTIIIYTARRMKTHNGNIGKINADIGKLTFDTLEKFDIPYDEIYFGKPNADFYIDDLALSCFDDLEREMGYYNTKIEPRDFHTIETNYTQTITKKGDLKGEHFYYKNIPNGLKELFPVYISGNEQSITIQKIPGATLTDIYLSELLTKDNFINVLNSICRIHQISSSDDVNIYDNYANKLEKRYANYDYSFYENSKKIYTELLEKLKNYEKSNCGKKTIIHGDTVFTNIIVNNHGEIKFIDMRGKLGDNLTMCGDWLYDWSKIYQSLIGYDEILLSKNINLEYKDKMINIFKNFFINKFSQKDFENLKIITKSFLFTLIPLHNNEKCIDYYNLMYSKYLM</sequence>
<dbReference type="InterPro" id="IPR050065">
    <property type="entry name" value="GlmU-like"/>
</dbReference>
<feature type="domain" description="Nucleotidyl transferase" evidence="3">
    <location>
        <begin position="4"/>
        <end position="174"/>
    </location>
</feature>
<evidence type="ECO:0000259" key="3">
    <source>
        <dbReference type="Pfam" id="PF00483"/>
    </source>
</evidence>
<evidence type="ECO:0000256" key="1">
    <source>
        <dbReference type="ARBA" id="ARBA00022679"/>
    </source>
</evidence>
<dbReference type="AlphaFoldDB" id="A0A6C0AGK5"/>
<dbReference type="SUPFAM" id="SSF56112">
    <property type="entry name" value="Protein kinase-like (PK-like)"/>
    <property type="match status" value="1"/>
</dbReference>
<name>A0A6C0AGK5_9ZZZZ</name>
<evidence type="ECO:0000256" key="2">
    <source>
        <dbReference type="ARBA" id="ARBA00022695"/>
    </source>
</evidence>
<dbReference type="SUPFAM" id="SSF53448">
    <property type="entry name" value="Nucleotide-diphospho-sugar transferases"/>
    <property type="match status" value="1"/>
</dbReference>
<dbReference type="InterPro" id="IPR011009">
    <property type="entry name" value="Kinase-like_dom_sf"/>
</dbReference>
<dbReference type="GO" id="GO:0016779">
    <property type="term" value="F:nucleotidyltransferase activity"/>
    <property type="evidence" value="ECO:0007669"/>
    <property type="project" value="UniProtKB-KW"/>
</dbReference>
<dbReference type="Pfam" id="PF00483">
    <property type="entry name" value="NTP_transferase"/>
    <property type="match status" value="1"/>
</dbReference>
<dbReference type="SUPFAM" id="SSF56784">
    <property type="entry name" value="HAD-like"/>
    <property type="match status" value="1"/>
</dbReference>
<protein>
    <recommendedName>
        <fullName evidence="3">Nucleotidyl transferase domain-containing protein</fullName>
    </recommendedName>
</protein>
<keyword evidence="1" id="KW-0808">Transferase</keyword>
<proteinExistence type="predicted"/>
<keyword evidence="2" id="KW-0548">Nucleotidyltransferase</keyword>